<comment type="caution">
    <text evidence="4">The sequence shown here is derived from an EMBL/GenBank/DDBJ whole genome shotgun (WGS) entry which is preliminary data.</text>
</comment>
<evidence type="ECO:0000256" key="2">
    <source>
        <dbReference type="PROSITE-ProRule" id="PRU00339"/>
    </source>
</evidence>
<dbReference type="GO" id="GO:0101031">
    <property type="term" value="C:protein folding chaperone complex"/>
    <property type="evidence" value="ECO:0007669"/>
    <property type="project" value="TreeGrafter"/>
</dbReference>
<dbReference type="InterPro" id="IPR011990">
    <property type="entry name" value="TPR-like_helical_dom_sf"/>
</dbReference>
<feature type="repeat" description="TPR" evidence="2">
    <location>
        <begin position="83"/>
        <end position="116"/>
    </location>
</feature>
<dbReference type="InterPro" id="IPR051966">
    <property type="entry name" value="RPAP3"/>
</dbReference>
<accession>A0AAV0UB00</accession>
<keyword evidence="5" id="KW-1185">Reference proteome</keyword>
<organism evidence="4 5">
    <name type="scientific">Peronospora destructor</name>
    <dbReference type="NCBI Taxonomy" id="86335"/>
    <lineage>
        <taxon>Eukaryota</taxon>
        <taxon>Sar</taxon>
        <taxon>Stramenopiles</taxon>
        <taxon>Oomycota</taxon>
        <taxon>Peronosporomycetes</taxon>
        <taxon>Peronosporales</taxon>
        <taxon>Peronosporaceae</taxon>
        <taxon>Peronospora</taxon>
    </lineage>
</organism>
<dbReference type="InterPro" id="IPR019734">
    <property type="entry name" value="TPR_rpt"/>
</dbReference>
<dbReference type="SUPFAM" id="SSF48452">
    <property type="entry name" value="TPR-like"/>
    <property type="match status" value="1"/>
</dbReference>
<feature type="compositionally biased region" description="Low complexity" evidence="3">
    <location>
        <begin position="254"/>
        <end position="267"/>
    </location>
</feature>
<dbReference type="AlphaFoldDB" id="A0AAV0UB00"/>
<dbReference type="SMART" id="SM00028">
    <property type="entry name" value="TPR"/>
    <property type="match status" value="3"/>
</dbReference>
<keyword evidence="1 2" id="KW-0802">TPR repeat</keyword>
<evidence type="ECO:0000256" key="3">
    <source>
        <dbReference type="SAM" id="MobiDB-lite"/>
    </source>
</evidence>
<gene>
    <name evidence="4" type="ORF">PDE001_LOCUS5340</name>
</gene>
<feature type="repeat" description="TPR" evidence="2">
    <location>
        <begin position="151"/>
        <end position="184"/>
    </location>
</feature>
<evidence type="ECO:0000313" key="5">
    <source>
        <dbReference type="Proteomes" id="UP001162029"/>
    </source>
</evidence>
<dbReference type="PANTHER" id="PTHR46423:SF1">
    <property type="entry name" value="RNA POLYMERASE II-ASSOCIATED PROTEIN 3"/>
    <property type="match status" value="1"/>
</dbReference>
<reference evidence="4" key="1">
    <citation type="submission" date="2022-12" db="EMBL/GenBank/DDBJ databases">
        <authorList>
            <person name="Webb A."/>
        </authorList>
    </citation>
    <scope>NUCLEOTIDE SEQUENCE</scope>
    <source>
        <strain evidence="4">Pd1</strain>
    </source>
</reference>
<dbReference type="PROSITE" id="PS50005">
    <property type="entry name" value="TPR"/>
    <property type="match status" value="2"/>
</dbReference>
<feature type="compositionally biased region" description="Basic and acidic residues" evidence="3">
    <location>
        <begin position="227"/>
        <end position="238"/>
    </location>
</feature>
<evidence type="ECO:0000313" key="4">
    <source>
        <dbReference type="EMBL" id="CAI5733238.1"/>
    </source>
</evidence>
<dbReference type="PANTHER" id="PTHR46423">
    <property type="entry name" value="RNA POLYMERASE II-ASSOCIATED PROTEIN 3"/>
    <property type="match status" value="1"/>
</dbReference>
<name>A0AAV0UB00_9STRA</name>
<dbReference type="Gene3D" id="1.25.40.10">
    <property type="entry name" value="Tetratricopeptide repeat domain"/>
    <property type="match status" value="1"/>
</dbReference>
<protein>
    <submittedName>
        <fullName evidence="4">Uncharacterized protein</fullName>
    </submittedName>
</protein>
<dbReference type="EMBL" id="CANTFM010000992">
    <property type="protein sequence ID" value="CAI5733238.1"/>
    <property type="molecule type" value="Genomic_DNA"/>
</dbReference>
<evidence type="ECO:0000256" key="1">
    <source>
        <dbReference type="ARBA" id="ARBA00022803"/>
    </source>
</evidence>
<feature type="region of interest" description="Disordered" evidence="3">
    <location>
        <begin position="227"/>
        <end position="292"/>
    </location>
</feature>
<dbReference type="Pfam" id="PF13414">
    <property type="entry name" value="TPR_11"/>
    <property type="match status" value="1"/>
</dbReference>
<sequence length="292" mass="33149">MTEGEVQHQIRGNTSQLPDYLSDLYTWEKNGHKKNLACKRAADAREISPPRTPRVFYLNGRNSDSMNTMSKQSVATWTTKSQEDLEKEEGNAHYKRGYYVDAIKSYTRCLRFNPNNAVVLSNRAMAYLKNQELANAEDDCTLALKIDSTHVKSYSRRGTARNSMGKHRLALLDFHRAAILDPKSRQIQTQLQATRELIRTAIKCSPKRTEFSIEVVGERSLSNRISERDIAASEKEENSGSQQLKNRIFGTEQKSSPRLKSPSSLLPQDVTSLQATRTKKKMEELNYSAKAS</sequence>
<dbReference type="Proteomes" id="UP001162029">
    <property type="component" value="Unassembled WGS sequence"/>
</dbReference>
<proteinExistence type="predicted"/>